<evidence type="ECO:0000313" key="7">
    <source>
        <dbReference type="EMBL" id="GGY93047.1"/>
    </source>
</evidence>
<evidence type="ECO:0000256" key="1">
    <source>
        <dbReference type="ARBA" id="ARBA00004167"/>
    </source>
</evidence>
<dbReference type="PROSITE" id="PS52015">
    <property type="entry name" value="TONB_CTD"/>
    <property type="match status" value="1"/>
</dbReference>
<evidence type="ECO:0000256" key="2">
    <source>
        <dbReference type="ARBA" id="ARBA00022692"/>
    </source>
</evidence>
<evidence type="ECO:0000313" key="8">
    <source>
        <dbReference type="Proteomes" id="UP000648075"/>
    </source>
</evidence>
<accession>A0A918P9U9</accession>
<dbReference type="NCBIfam" id="TIGR01352">
    <property type="entry name" value="tonB_Cterm"/>
    <property type="match status" value="1"/>
</dbReference>
<evidence type="ECO:0000256" key="5">
    <source>
        <dbReference type="SAM" id="Phobius"/>
    </source>
</evidence>
<feature type="transmembrane region" description="Helical" evidence="5">
    <location>
        <begin position="20"/>
        <end position="41"/>
    </location>
</feature>
<dbReference type="SUPFAM" id="SSF74653">
    <property type="entry name" value="TolA/TonB C-terminal domain"/>
    <property type="match status" value="1"/>
</dbReference>
<evidence type="ECO:0000256" key="3">
    <source>
        <dbReference type="ARBA" id="ARBA00022989"/>
    </source>
</evidence>
<gene>
    <name evidence="7" type="ORF">GCM10011614_04920</name>
</gene>
<keyword evidence="4 5" id="KW-0472">Membrane</keyword>
<dbReference type="RefSeq" id="WP_189619481.1">
    <property type="nucleotide sequence ID" value="NZ_BMZA01000001.1"/>
</dbReference>
<dbReference type="GO" id="GO:0055085">
    <property type="term" value="P:transmembrane transport"/>
    <property type="evidence" value="ECO:0007669"/>
    <property type="project" value="InterPro"/>
</dbReference>
<feature type="domain" description="TonB C-terminal" evidence="6">
    <location>
        <begin position="132"/>
        <end position="226"/>
    </location>
</feature>
<evidence type="ECO:0000256" key="4">
    <source>
        <dbReference type="ARBA" id="ARBA00023136"/>
    </source>
</evidence>
<dbReference type="Pfam" id="PF03544">
    <property type="entry name" value="TonB_C"/>
    <property type="match status" value="1"/>
</dbReference>
<dbReference type="EMBL" id="BMZA01000001">
    <property type="protein sequence ID" value="GGY93047.1"/>
    <property type="molecule type" value="Genomic_DNA"/>
</dbReference>
<evidence type="ECO:0000259" key="6">
    <source>
        <dbReference type="PROSITE" id="PS52015"/>
    </source>
</evidence>
<dbReference type="InterPro" id="IPR006260">
    <property type="entry name" value="TonB/TolA_C"/>
</dbReference>
<dbReference type="Gene3D" id="3.30.1150.10">
    <property type="match status" value="1"/>
</dbReference>
<sequence>MSYIDHEADGRGRQVVTGGIVALLQAGVAIAVISGLSVVIVNPPVAPPHMPSLTFTTPVPKPPPSPPVATDDRPVIKPDVVHPINNPLPPVGSGVVIDDTPAGGLATDPPVAFVRPDPPIAEPTPRFAAKAAMVRNNPAGWATTADYPTRELRDGHQGPVRFELAIDADGRVSRCTVTASSGWADLDRATCDLVSRRARFTPAMDTAGNQAAGTYSGTIRWVIPQD</sequence>
<keyword evidence="3 5" id="KW-1133">Transmembrane helix</keyword>
<name>A0A918P9U9_9SPHN</name>
<dbReference type="InterPro" id="IPR037682">
    <property type="entry name" value="TonB_C"/>
</dbReference>
<comment type="caution">
    <text evidence="7">The sequence shown here is derived from an EMBL/GenBank/DDBJ whole genome shotgun (WGS) entry which is preliminary data.</text>
</comment>
<keyword evidence="8" id="KW-1185">Reference proteome</keyword>
<reference evidence="7" key="2">
    <citation type="submission" date="2020-09" db="EMBL/GenBank/DDBJ databases">
        <authorList>
            <person name="Sun Q."/>
            <person name="Kim S."/>
        </authorList>
    </citation>
    <scope>NUCLEOTIDE SEQUENCE</scope>
    <source>
        <strain evidence="7">KCTC 32255</strain>
    </source>
</reference>
<comment type="subcellular location">
    <subcellularLocation>
        <location evidence="1">Membrane</location>
        <topology evidence="1">Single-pass membrane protein</topology>
    </subcellularLocation>
</comment>
<dbReference type="GO" id="GO:0016020">
    <property type="term" value="C:membrane"/>
    <property type="evidence" value="ECO:0007669"/>
    <property type="project" value="UniProtKB-SubCell"/>
</dbReference>
<organism evidence="7 8">
    <name type="scientific">Novosphingobium colocasiae</name>
    <dbReference type="NCBI Taxonomy" id="1256513"/>
    <lineage>
        <taxon>Bacteria</taxon>
        <taxon>Pseudomonadati</taxon>
        <taxon>Pseudomonadota</taxon>
        <taxon>Alphaproteobacteria</taxon>
        <taxon>Sphingomonadales</taxon>
        <taxon>Sphingomonadaceae</taxon>
        <taxon>Novosphingobium</taxon>
    </lineage>
</organism>
<dbReference type="Proteomes" id="UP000648075">
    <property type="component" value="Unassembled WGS sequence"/>
</dbReference>
<proteinExistence type="predicted"/>
<dbReference type="AlphaFoldDB" id="A0A918P9U9"/>
<reference evidence="7" key="1">
    <citation type="journal article" date="2014" name="Int. J. Syst. Evol. Microbiol.">
        <title>Complete genome sequence of Corynebacterium casei LMG S-19264T (=DSM 44701T), isolated from a smear-ripened cheese.</title>
        <authorList>
            <consortium name="US DOE Joint Genome Institute (JGI-PGF)"/>
            <person name="Walter F."/>
            <person name="Albersmeier A."/>
            <person name="Kalinowski J."/>
            <person name="Ruckert C."/>
        </authorList>
    </citation>
    <scope>NUCLEOTIDE SEQUENCE</scope>
    <source>
        <strain evidence="7">KCTC 32255</strain>
    </source>
</reference>
<keyword evidence="2 5" id="KW-0812">Transmembrane</keyword>
<protein>
    <recommendedName>
        <fullName evidence="6">TonB C-terminal domain-containing protein</fullName>
    </recommendedName>
</protein>